<dbReference type="EMBL" id="JAKOGG010000001">
    <property type="protein sequence ID" value="MCS4555126.1"/>
    <property type="molecule type" value="Genomic_DNA"/>
</dbReference>
<comment type="caution">
    <text evidence="1">The sequence shown here is derived from an EMBL/GenBank/DDBJ whole genome shotgun (WGS) entry which is preliminary data.</text>
</comment>
<dbReference type="RefSeq" id="WP_238894528.1">
    <property type="nucleotide sequence ID" value="NZ_JAKOGG010000001.1"/>
</dbReference>
<gene>
    <name evidence="1" type="ORF">L9G74_01615</name>
</gene>
<protein>
    <submittedName>
        <fullName evidence="1">Uncharacterized protein</fullName>
    </submittedName>
</protein>
<dbReference type="Proteomes" id="UP001201549">
    <property type="component" value="Unassembled WGS sequence"/>
</dbReference>
<keyword evidence="2" id="KW-1185">Reference proteome</keyword>
<name>A0ABT2FGQ9_9GAMM</name>
<sequence length="92" mass="10325">MHEASLNIAYEMDDTTSETLEKVYQQLPGWQGYDAYDNCPRWRLPQCEVIASVEPSGLHLSSFPEADISAWIEQFCQVASSELGFAVHDAAE</sequence>
<reference evidence="1 2" key="1">
    <citation type="submission" date="2022-02" db="EMBL/GenBank/DDBJ databases">
        <authorList>
            <person name="Zhuang L."/>
        </authorList>
    </citation>
    <scope>NUCLEOTIDE SEQUENCE [LARGE SCALE GENOMIC DNA]</scope>
    <source>
        <strain evidence="1 2">C32</strain>
    </source>
</reference>
<accession>A0ABT2FGQ9</accession>
<evidence type="ECO:0000313" key="1">
    <source>
        <dbReference type="EMBL" id="MCS4555126.1"/>
    </source>
</evidence>
<organism evidence="1 2">
    <name type="scientific">Shewanella electrica</name>
    <dbReference type="NCBI Taxonomy" id="515560"/>
    <lineage>
        <taxon>Bacteria</taxon>
        <taxon>Pseudomonadati</taxon>
        <taxon>Pseudomonadota</taxon>
        <taxon>Gammaproteobacteria</taxon>
        <taxon>Alteromonadales</taxon>
        <taxon>Shewanellaceae</taxon>
        <taxon>Shewanella</taxon>
    </lineage>
</organism>
<proteinExistence type="predicted"/>
<evidence type="ECO:0000313" key="2">
    <source>
        <dbReference type="Proteomes" id="UP001201549"/>
    </source>
</evidence>
<reference evidence="2" key="2">
    <citation type="submission" date="2023-07" db="EMBL/GenBank/DDBJ databases">
        <title>Shewanella mangrovi sp. nov., an acetaldehyde- degrading bacterium isolated from mangrove sediment.</title>
        <authorList>
            <person name="Liu Y."/>
        </authorList>
    </citation>
    <scope>NUCLEOTIDE SEQUENCE [LARGE SCALE GENOMIC DNA]</scope>
    <source>
        <strain evidence="2">C32</strain>
    </source>
</reference>